<dbReference type="AlphaFoldDB" id="B8CR87"/>
<accession>B8CR87</accession>
<dbReference type="KEGG" id="swp:swp_3041"/>
<evidence type="ECO:0000313" key="2">
    <source>
        <dbReference type="Proteomes" id="UP000000753"/>
    </source>
</evidence>
<organism evidence="1 2">
    <name type="scientific">Shewanella piezotolerans (strain WP3 / JCM 13877)</name>
    <dbReference type="NCBI Taxonomy" id="225849"/>
    <lineage>
        <taxon>Bacteria</taxon>
        <taxon>Pseudomonadati</taxon>
        <taxon>Pseudomonadota</taxon>
        <taxon>Gammaproteobacteria</taxon>
        <taxon>Alteromonadales</taxon>
        <taxon>Shewanellaceae</taxon>
        <taxon>Shewanella</taxon>
    </lineage>
</organism>
<keyword evidence="2" id="KW-1185">Reference proteome</keyword>
<evidence type="ECO:0000313" key="1">
    <source>
        <dbReference type="EMBL" id="ACJ29759.1"/>
    </source>
</evidence>
<dbReference type="EMBL" id="CP000472">
    <property type="protein sequence ID" value="ACJ29759.1"/>
    <property type="molecule type" value="Genomic_DNA"/>
</dbReference>
<dbReference type="Proteomes" id="UP000000753">
    <property type="component" value="Chromosome"/>
</dbReference>
<reference evidence="1 2" key="1">
    <citation type="journal article" date="2008" name="PLoS ONE">
        <title>Environmental adaptation: genomic analysis of the piezotolerant and psychrotolerant deep-sea iron reducing bacterium Shewanella piezotolerans WP3.</title>
        <authorList>
            <person name="Wang F."/>
            <person name="Wang J."/>
            <person name="Jian H."/>
            <person name="Zhang B."/>
            <person name="Li S."/>
            <person name="Wang F."/>
            <person name="Zeng X."/>
            <person name="Gao L."/>
            <person name="Bartlett D.H."/>
            <person name="Yu J."/>
            <person name="Hu S."/>
            <person name="Xiao X."/>
        </authorList>
    </citation>
    <scope>NUCLEOTIDE SEQUENCE [LARGE SCALE GENOMIC DNA]</scope>
    <source>
        <strain evidence="2">WP3 / JCM 13877</strain>
    </source>
</reference>
<dbReference type="HOGENOM" id="CLU_2810050_0_0_6"/>
<dbReference type="STRING" id="225849.swp_3041"/>
<gene>
    <name evidence="1" type="ordered locus">swp_3041</name>
</gene>
<sequence>MWLTMNDEHSETCFKFINAASKPLELIAKERLWLPTSVLNKLIREQALCHYSLWIACLELVRQKHSE</sequence>
<proteinExistence type="predicted"/>
<protein>
    <submittedName>
        <fullName evidence="1">Uncharacterized protein</fullName>
    </submittedName>
</protein>
<name>B8CR87_SHEPW</name>